<accession>A0A821FFR8</accession>
<dbReference type="SUPFAM" id="SSF52129">
    <property type="entry name" value="Caspase-like"/>
    <property type="match status" value="1"/>
</dbReference>
<protein>
    <recommendedName>
        <fullName evidence="4">Caspase family p20 domain-containing protein</fullName>
    </recommendedName>
</protein>
<feature type="region of interest" description="Disordered" evidence="2">
    <location>
        <begin position="241"/>
        <end position="278"/>
    </location>
</feature>
<dbReference type="GO" id="GO:0004197">
    <property type="term" value="F:cysteine-type endopeptidase activity"/>
    <property type="evidence" value="ECO:0007669"/>
    <property type="project" value="InterPro"/>
</dbReference>
<evidence type="ECO:0000256" key="3">
    <source>
        <dbReference type="SAM" id="Phobius"/>
    </source>
</evidence>
<evidence type="ECO:0000313" key="5">
    <source>
        <dbReference type="EMBL" id="CAF4652272.1"/>
    </source>
</evidence>
<keyword evidence="3" id="KW-1133">Transmembrane helix</keyword>
<dbReference type="PANTHER" id="PTHR22576">
    <property type="entry name" value="MUCOSA ASSOCIATED LYMPHOID TISSUE LYMPHOMA TRANSLOCATION PROTEIN 1/PARACASPASE"/>
    <property type="match status" value="1"/>
</dbReference>
<evidence type="ECO:0000256" key="2">
    <source>
        <dbReference type="SAM" id="MobiDB-lite"/>
    </source>
</evidence>
<dbReference type="SMART" id="SM00115">
    <property type="entry name" value="CASc"/>
    <property type="match status" value="1"/>
</dbReference>
<dbReference type="PROSITE" id="PS50208">
    <property type="entry name" value="CASPASE_P20"/>
    <property type="match status" value="1"/>
</dbReference>
<dbReference type="InterPro" id="IPR011600">
    <property type="entry name" value="Pept_C14_caspase"/>
</dbReference>
<dbReference type="InterPro" id="IPR052039">
    <property type="entry name" value="Caspase-related_regulators"/>
</dbReference>
<keyword evidence="3" id="KW-0472">Membrane</keyword>
<evidence type="ECO:0000259" key="4">
    <source>
        <dbReference type="PROSITE" id="PS50208"/>
    </source>
</evidence>
<organism evidence="5 6">
    <name type="scientific">Rotaria socialis</name>
    <dbReference type="NCBI Taxonomy" id="392032"/>
    <lineage>
        <taxon>Eukaryota</taxon>
        <taxon>Metazoa</taxon>
        <taxon>Spiralia</taxon>
        <taxon>Gnathifera</taxon>
        <taxon>Rotifera</taxon>
        <taxon>Eurotatoria</taxon>
        <taxon>Bdelloidea</taxon>
        <taxon>Philodinida</taxon>
        <taxon>Philodinidae</taxon>
        <taxon>Rotaria</taxon>
    </lineage>
</organism>
<name>A0A821FFR8_9BILA</name>
<reference evidence="5" key="1">
    <citation type="submission" date="2021-02" db="EMBL/GenBank/DDBJ databases">
        <authorList>
            <person name="Nowell W R."/>
        </authorList>
    </citation>
    <scope>NUCLEOTIDE SEQUENCE</scope>
</reference>
<gene>
    <name evidence="5" type="ORF">TOA249_LOCUS14088</name>
</gene>
<feature type="transmembrane region" description="Helical" evidence="3">
    <location>
        <begin position="742"/>
        <end position="763"/>
    </location>
</feature>
<evidence type="ECO:0000256" key="1">
    <source>
        <dbReference type="ARBA" id="ARBA00010134"/>
    </source>
</evidence>
<dbReference type="PANTHER" id="PTHR22576:SF37">
    <property type="entry name" value="MUCOSA-ASSOCIATED LYMPHOID TISSUE LYMPHOMA TRANSLOCATION PROTEIN 1"/>
    <property type="match status" value="1"/>
</dbReference>
<dbReference type="InterPro" id="IPR029030">
    <property type="entry name" value="Caspase-like_dom_sf"/>
</dbReference>
<dbReference type="Gene3D" id="3.40.50.1460">
    <property type="match status" value="1"/>
</dbReference>
<sequence length="796" mass="89380">MSRRRLALLFGNDNYGGDKQLNSCVKDARDMASKLNSVGFTCTQSHNSDKRGMDCAFRDFCSKIKNNDCILIYFSGHGMEQSGKNYLVPIEKVHDPEFDCVCLDTMLRQLNRCGDNILNVVILDACRADKDNNTWKTKGANAEECSEPAYGKALTSFVRLPTESQFALIFSSDPGTVSFGCKAGENSFFTSALLNHLVTPNLTLEEVMRNVQNEILERSSKRQRPWLNSCLREPFCFNGVQSPSSPGTRPPLAPPSTTRPGTAASSTTCSTRPTTASSDVGACSKPAAVVNNKTNASIKCPHCSKLNVWKDATYIEGKVMTCAYEDCKRKFQHVSCPHCSGANIWRDANYKEGSAVTCATEKCKKKFQQVACPHCSGSNRWKNPTYAQGDIVTCTFENCKKKFQQVACPHCSCSITWRNATYTQGDIVTCARDTCKKTFQRMTCPHCSDMNLWRNATCKDGAVVTCGNENCKRKFQRVKCPHCSHSNAWKNADYKEGSIVTCANENCKRKFQRMTCPHCSRANIWKNADHEEGKPVTCVTDDVRRSNNKQSCAFRQLVVLNSKSYIELDEQEPLPANILTGAIETKEKAKKVSNDKFQIYYENHSCVDFDEDFVVLENPIIQNAITIIDQTSNNIENSKNSKCSKGDKISVKTPIDNIRRRLDDTIKKLDDSTLSSKSTIDNSLKQAAKLAKKIVSFDSNFHYDPETSYELQARQQIEKSKKCISCDSAVPNNRGCLTEGNLTFVFVAMYTLDYFLLFMRLAFLNNDCLRDFLQSSVKQENVLAQTLLKWNHRCLR</sequence>
<dbReference type="Pfam" id="PF00656">
    <property type="entry name" value="Peptidase_C14"/>
    <property type="match status" value="1"/>
</dbReference>
<keyword evidence="3" id="KW-0812">Transmembrane</keyword>
<dbReference type="EMBL" id="CAJOBS010000859">
    <property type="protein sequence ID" value="CAF4652272.1"/>
    <property type="molecule type" value="Genomic_DNA"/>
</dbReference>
<dbReference type="GO" id="GO:0006508">
    <property type="term" value="P:proteolysis"/>
    <property type="evidence" value="ECO:0007669"/>
    <property type="project" value="InterPro"/>
</dbReference>
<evidence type="ECO:0000313" key="6">
    <source>
        <dbReference type="Proteomes" id="UP000663838"/>
    </source>
</evidence>
<comment type="similarity">
    <text evidence="1">Belongs to the peptidase C14A family.</text>
</comment>
<proteinExistence type="inferred from homology"/>
<comment type="caution">
    <text evidence="5">The sequence shown here is derived from an EMBL/GenBank/DDBJ whole genome shotgun (WGS) entry which is preliminary data.</text>
</comment>
<feature type="compositionally biased region" description="Polar residues" evidence="2">
    <location>
        <begin position="255"/>
        <end position="278"/>
    </location>
</feature>
<dbReference type="InterPro" id="IPR015917">
    <property type="entry name" value="Pept_C14A"/>
</dbReference>
<dbReference type="InterPro" id="IPR001309">
    <property type="entry name" value="Pept_C14_p20"/>
</dbReference>
<dbReference type="Proteomes" id="UP000663838">
    <property type="component" value="Unassembled WGS sequence"/>
</dbReference>
<dbReference type="AlphaFoldDB" id="A0A821FFR8"/>
<feature type="domain" description="Caspase family p20" evidence="4">
    <location>
        <begin position="3"/>
        <end position="80"/>
    </location>
</feature>